<dbReference type="Gene3D" id="3.20.20.140">
    <property type="entry name" value="Metal-dependent hydrolases"/>
    <property type="match status" value="1"/>
</dbReference>
<accession>S0EZU9</accession>
<feature type="domain" description="Amidohydrolase 3" evidence="1">
    <location>
        <begin position="49"/>
        <end position="508"/>
    </location>
</feature>
<proteinExistence type="predicted"/>
<name>S0EZU9_CHTCT</name>
<dbReference type="HOGENOM" id="CLU_016107_2_1_0"/>
<dbReference type="EC" id="3.5.1.81" evidence="2"/>
<protein>
    <submittedName>
        <fullName evidence="2">Dihydroorotase</fullName>
        <ecNumber evidence="2">3.5.1.81</ecNumber>
    </submittedName>
</protein>
<dbReference type="InterPro" id="IPR011059">
    <property type="entry name" value="Metal-dep_hydrolase_composite"/>
</dbReference>
<reference evidence="3" key="1">
    <citation type="submission" date="2013-03" db="EMBL/GenBank/DDBJ databases">
        <title>Genome sequence of Chthonomonas calidirosea, the first sequenced genome from the Armatimonadetes phylum (formally candidate division OP10).</title>
        <authorList>
            <person name="Lee K.C.Y."/>
            <person name="Morgan X.C."/>
            <person name="Dunfield P.F."/>
            <person name="Tamas I."/>
            <person name="Houghton K.M."/>
            <person name="Vyssotski M."/>
            <person name="Ryan J.L.J."/>
            <person name="Lagutin K."/>
            <person name="McDonald I.R."/>
            <person name="Stott M.B."/>
        </authorList>
    </citation>
    <scope>NUCLEOTIDE SEQUENCE [LARGE SCALE GENOMIC DNA]</scope>
    <source>
        <strain evidence="3">DSM 23976 / ICMP 18418 / T49</strain>
    </source>
</reference>
<dbReference type="GO" id="GO:0016812">
    <property type="term" value="F:hydrolase activity, acting on carbon-nitrogen (but not peptide) bonds, in cyclic amides"/>
    <property type="evidence" value="ECO:0007669"/>
    <property type="project" value="TreeGrafter"/>
</dbReference>
<evidence type="ECO:0000313" key="3">
    <source>
        <dbReference type="Proteomes" id="UP000014227"/>
    </source>
</evidence>
<dbReference type="KEGG" id="ccz:CCALI_02837"/>
<dbReference type="InParanoid" id="S0EZU9"/>
<dbReference type="SUPFAM" id="SSF51556">
    <property type="entry name" value="Metallo-dependent hydrolases"/>
    <property type="match status" value="1"/>
</dbReference>
<dbReference type="PATRIC" id="fig|1303518.3.peg.2941"/>
<keyword evidence="2" id="KW-0378">Hydrolase</keyword>
<dbReference type="InterPro" id="IPR023100">
    <property type="entry name" value="D-aminoacylase_insert_dom_sf"/>
</dbReference>
<dbReference type="OrthoDB" id="9766983at2"/>
<dbReference type="PANTHER" id="PTHR11647:SF1">
    <property type="entry name" value="COLLAPSIN RESPONSE MEDIATOR PROTEIN"/>
    <property type="match status" value="1"/>
</dbReference>
<dbReference type="CDD" id="cd01297">
    <property type="entry name" value="D-aminoacylase"/>
    <property type="match status" value="1"/>
</dbReference>
<dbReference type="Gene3D" id="3.30.1490.130">
    <property type="entry name" value="D-aminoacylase. Domain 3"/>
    <property type="match status" value="1"/>
</dbReference>
<evidence type="ECO:0000259" key="1">
    <source>
        <dbReference type="Pfam" id="PF07969"/>
    </source>
</evidence>
<keyword evidence="3" id="KW-1185">Reference proteome</keyword>
<evidence type="ECO:0000313" key="2">
    <source>
        <dbReference type="EMBL" id="CCW36622.1"/>
    </source>
</evidence>
<dbReference type="SUPFAM" id="SSF51338">
    <property type="entry name" value="Composite domain of metallo-dependent hydrolases"/>
    <property type="match status" value="1"/>
</dbReference>
<dbReference type="AlphaFoldDB" id="S0EZU9"/>
<dbReference type="STRING" id="454171.CP488_01251"/>
<dbReference type="InterPro" id="IPR013108">
    <property type="entry name" value="Amidohydro_3"/>
</dbReference>
<sequence>MFDLVLRNGTIVDGTGAPSVKADIGIVDDRIEAVEELPAGVDAVRTLECSGLIVAPGFIDIHTHADIALLNSPEHLAKVMQGVTTEVFSNCGLGFAPVTDDGMRIQRHYIAGLFGDSEARKDKDTPRVDWSWRRVSDLLARYESAGIGTNVVYLIPHGAVRVSVMGMQERPATSEEIAAMERMVMEGMAEGAWGLSTGLWYAPMRSASREENVRLCKAAGFFATHQRDYGEGLFDATLESIQIAREAQVPVQIAHLQMNGAQNRGRASELLEILERARADGIDVTCDTYPYTAGSTFVQSLLPEQFVEGGPEALLRRLGRAEERKAIAEALNDGRDWSLYVLSGATSSANAGLEGLSFPEAAARRGLTVGEWICALLEEEQLRACFIHHAAHEENVRTILQWEHQMVGSDGLHLPGKCHPRLFGTFPRVLGRYVREERTLSLEQAIRKMSGAPAARLGLRRRGLLKVGYAADIVVFHPQQVQDRATFESPREYPEGIVHVLCNGVFVVEEGRPTKALPGRVLRR</sequence>
<dbReference type="PANTHER" id="PTHR11647">
    <property type="entry name" value="HYDRANTOINASE/DIHYDROPYRIMIDINASE FAMILY MEMBER"/>
    <property type="match status" value="1"/>
</dbReference>
<dbReference type="RefSeq" id="WP_016484126.1">
    <property type="nucleotide sequence ID" value="NC_021487.1"/>
</dbReference>
<dbReference type="Gene3D" id="2.30.40.10">
    <property type="entry name" value="Urease, subunit C, domain 1"/>
    <property type="match status" value="1"/>
</dbReference>
<dbReference type="InterPro" id="IPR032466">
    <property type="entry name" value="Metal_Hydrolase"/>
</dbReference>
<dbReference type="eggNOG" id="COG3653">
    <property type="taxonomic scope" value="Bacteria"/>
</dbReference>
<dbReference type="EMBL" id="HF951689">
    <property type="protein sequence ID" value="CCW36622.1"/>
    <property type="molecule type" value="Genomic_DNA"/>
</dbReference>
<dbReference type="GO" id="GO:0005829">
    <property type="term" value="C:cytosol"/>
    <property type="evidence" value="ECO:0007669"/>
    <property type="project" value="TreeGrafter"/>
</dbReference>
<dbReference type="InterPro" id="IPR050378">
    <property type="entry name" value="Metallo-dep_Hydrolases_sf"/>
</dbReference>
<dbReference type="GO" id="GO:0047420">
    <property type="term" value="F:N-acyl-D-amino-acid deacylase activity"/>
    <property type="evidence" value="ECO:0007669"/>
    <property type="project" value="UniProtKB-EC"/>
</dbReference>
<organism evidence="2 3">
    <name type="scientific">Chthonomonas calidirosea (strain DSM 23976 / ICMP 18418 / T49)</name>
    <dbReference type="NCBI Taxonomy" id="1303518"/>
    <lineage>
        <taxon>Bacteria</taxon>
        <taxon>Bacillati</taxon>
        <taxon>Armatimonadota</taxon>
        <taxon>Chthonomonadia</taxon>
        <taxon>Chthonomonadales</taxon>
        <taxon>Chthonomonadaceae</taxon>
        <taxon>Chthonomonas</taxon>
    </lineage>
</organism>
<gene>
    <name evidence="2" type="ORF">CCALI_02837</name>
</gene>
<dbReference type="Proteomes" id="UP000014227">
    <property type="component" value="Chromosome I"/>
</dbReference>
<dbReference type="Pfam" id="PF07969">
    <property type="entry name" value="Amidohydro_3"/>
    <property type="match status" value="1"/>
</dbReference>